<name>A0AAD4RE21_9BILA</name>
<sequence length="541" mass="62868">MDCKFPIIEPEELDIKEYVHKYRSINCISQMPNLASFDIDTHKLIIHNELEPYRQWTVPEFRCYYRGIGGGLSPSISNYDWLGEEVQVTQDEEVEIPYDQFVVICRNVTPTVYVNDKPRLNNSVIYERAFAGFVNSTVHKENFVPASEDSPSLSILVLDSIARSQFLRHMPKTVEMMKRLGFIWLDGYTKVGDNSAVNLLPVLAGKSILPKVGESDESELVPNGTIVNLEETIFLWDIMKRKNCVTLFNDDILDIRRGLFHYPNDTFIGFRKTPTDYYFRAYHLYNPKKMFYPKAGGQCMKTGQVTTEEYLDIWEKFSTIYKDRCHFSFNFFTELTHDEPSNLGAIDIRMRTSLERMLVNGIFNTTAFVIMGDHGNRISPIQRTYVGRIEERTPFFSVYLPDNFRRKNQALLQNFQYNIHRLSSNFDVHQTLRFIAGLGAKDTWSAKMPNRGMNLLTNRILTKRTCPEAGIAKNFCLCMEKKNISRFGRDSKEYVKIELLLKKHLEPLKCLQHSSLKIMDDKLTPLVINQMVRHGLRNQTE</sequence>
<keyword evidence="2" id="KW-1185">Reference proteome</keyword>
<dbReference type="EMBL" id="JAKKPZ010000001">
    <property type="protein sequence ID" value="KAI1729606.1"/>
    <property type="molecule type" value="Genomic_DNA"/>
</dbReference>
<proteinExistence type="predicted"/>
<dbReference type="PANTHER" id="PTHR10974">
    <property type="entry name" value="FI08016P-RELATED"/>
    <property type="match status" value="1"/>
</dbReference>
<accession>A0AAD4RE21</accession>
<comment type="caution">
    <text evidence="1">The sequence shown here is derived from an EMBL/GenBank/DDBJ whole genome shotgun (WGS) entry which is preliminary data.</text>
</comment>
<reference evidence="1" key="1">
    <citation type="submission" date="2022-01" db="EMBL/GenBank/DDBJ databases">
        <title>Genome Sequence Resource for Two Populations of Ditylenchus destructor, the Migratory Endoparasitic Phytonematode.</title>
        <authorList>
            <person name="Zhang H."/>
            <person name="Lin R."/>
            <person name="Xie B."/>
        </authorList>
    </citation>
    <scope>NUCLEOTIDE SEQUENCE</scope>
    <source>
        <strain evidence="1">BazhouSP</strain>
    </source>
</reference>
<dbReference type="Pfam" id="PF02995">
    <property type="entry name" value="DUF229"/>
    <property type="match status" value="1"/>
</dbReference>
<protein>
    <submittedName>
        <fullName evidence="1">Uncharacterized protein</fullName>
    </submittedName>
</protein>
<dbReference type="FunFam" id="3.40.720.10:FF:000017">
    <property type="entry name" value="Predicted protein"/>
    <property type="match status" value="1"/>
</dbReference>
<dbReference type="GO" id="GO:0005615">
    <property type="term" value="C:extracellular space"/>
    <property type="evidence" value="ECO:0007669"/>
    <property type="project" value="TreeGrafter"/>
</dbReference>
<organism evidence="1 2">
    <name type="scientific">Ditylenchus destructor</name>
    <dbReference type="NCBI Taxonomy" id="166010"/>
    <lineage>
        <taxon>Eukaryota</taxon>
        <taxon>Metazoa</taxon>
        <taxon>Ecdysozoa</taxon>
        <taxon>Nematoda</taxon>
        <taxon>Chromadorea</taxon>
        <taxon>Rhabditida</taxon>
        <taxon>Tylenchina</taxon>
        <taxon>Tylenchomorpha</taxon>
        <taxon>Sphaerularioidea</taxon>
        <taxon>Anguinidae</taxon>
        <taxon>Anguininae</taxon>
        <taxon>Ditylenchus</taxon>
    </lineage>
</organism>
<dbReference type="Proteomes" id="UP001201812">
    <property type="component" value="Unassembled WGS sequence"/>
</dbReference>
<evidence type="ECO:0000313" key="2">
    <source>
        <dbReference type="Proteomes" id="UP001201812"/>
    </source>
</evidence>
<dbReference type="AlphaFoldDB" id="A0AAD4RE21"/>
<dbReference type="PANTHER" id="PTHR10974:SF6">
    <property type="entry name" value="PROTEIN CBG19234"/>
    <property type="match status" value="1"/>
</dbReference>
<dbReference type="InterPro" id="IPR004245">
    <property type="entry name" value="DUF229"/>
</dbReference>
<gene>
    <name evidence="1" type="ORF">DdX_01859</name>
</gene>
<evidence type="ECO:0000313" key="1">
    <source>
        <dbReference type="EMBL" id="KAI1729606.1"/>
    </source>
</evidence>
<dbReference type="CDD" id="cd16021">
    <property type="entry name" value="ALP_like"/>
    <property type="match status" value="1"/>
</dbReference>